<evidence type="ECO:0000259" key="11">
    <source>
        <dbReference type="Pfam" id="PF21694"/>
    </source>
</evidence>
<evidence type="ECO:0000256" key="7">
    <source>
        <dbReference type="ARBA" id="ARBA00034754"/>
    </source>
</evidence>
<keyword evidence="9" id="KW-0175">Coiled coil</keyword>
<dbReference type="PANTHER" id="PTHR34388:SF1">
    <property type="entry name" value="DNA POLYMERASE III SUBUNIT DELTA"/>
    <property type="match status" value="1"/>
</dbReference>
<dbReference type="Gene3D" id="1.20.272.10">
    <property type="match status" value="1"/>
</dbReference>
<feature type="coiled-coil region" evidence="9">
    <location>
        <begin position="170"/>
        <end position="197"/>
    </location>
</feature>
<comment type="caution">
    <text evidence="12">The sequence shown here is derived from an EMBL/GenBank/DDBJ whole genome shotgun (WGS) entry which is preliminary data.</text>
</comment>
<keyword evidence="4" id="KW-0548">Nucleotidyltransferase</keyword>
<keyword evidence="3" id="KW-0808">Transferase</keyword>
<gene>
    <name evidence="12" type="ORF">CLHOM_03830</name>
</gene>
<dbReference type="InterPro" id="IPR008921">
    <property type="entry name" value="DNA_pol3_clamp-load_cplx_C"/>
</dbReference>
<sequence>MKDVLYLEEQLSKNRMSNCYIFCGSDEHSIKNYINKIVAKFVNKDFLDFNYSEIDGLNANIDNVRNACETLPFMSEKKAVVIYRANFLRDKVDKALESSSKEIMQYINNIPSECILIMYYIFENDREKESNKVRKLEKAVLAIKMSKLKGNSLSKKVTDILKDKGKDINKSDLAILCNNVENNLDIIENELEKLYCYTIDREITGKDILDIITKKNDNDIFNLVDFISQRKPQKSLDILNELIFKGEIETSILRMIQRQFKLLFIIKLGIETGKSKEQLSSELKLNPFICEKMMQQSSKFTLNQLKQNVEASLETERILKSKSVDSKLEMELLILKSTTIKI</sequence>
<evidence type="ECO:0000256" key="8">
    <source>
        <dbReference type="ARBA" id="ARBA00049244"/>
    </source>
</evidence>
<evidence type="ECO:0000256" key="5">
    <source>
        <dbReference type="ARBA" id="ARBA00022705"/>
    </source>
</evidence>
<dbReference type="SUPFAM" id="SSF48019">
    <property type="entry name" value="post-AAA+ oligomerization domain-like"/>
    <property type="match status" value="1"/>
</dbReference>
<dbReference type="Pfam" id="PF21694">
    <property type="entry name" value="DNA_pol3_delta_C"/>
    <property type="match status" value="1"/>
</dbReference>
<evidence type="ECO:0000313" key="12">
    <source>
        <dbReference type="EMBL" id="KOA21253.1"/>
    </source>
</evidence>
<dbReference type="AlphaFoldDB" id="A0A0L6ZEQ3"/>
<evidence type="ECO:0000256" key="6">
    <source>
        <dbReference type="ARBA" id="ARBA00022932"/>
    </source>
</evidence>
<feature type="domain" description="DNA polymerase III delta N-terminal" evidence="10">
    <location>
        <begin position="20"/>
        <end position="141"/>
    </location>
</feature>
<dbReference type="GO" id="GO:0003677">
    <property type="term" value="F:DNA binding"/>
    <property type="evidence" value="ECO:0007669"/>
    <property type="project" value="InterPro"/>
</dbReference>
<proteinExistence type="inferred from homology"/>
<dbReference type="SUPFAM" id="SSF52540">
    <property type="entry name" value="P-loop containing nucleoside triphosphate hydrolases"/>
    <property type="match status" value="1"/>
</dbReference>
<dbReference type="GO" id="GO:0003887">
    <property type="term" value="F:DNA-directed DNA polymerase activity"/>
    <property type="evidence" value="ECO:0007669"/>
    <property type="project" value="UniProtKB-KW"/>
</dbReference>
<dbReference type="InterPro" id="IPR027417">
    <property type="entry name" value="P-loop_NTPase"/>
</dbReference>
<comment type="similarity">
    <text evidence="7">Belongs to the DNA polymerase HolA subunit family.</text>
</comment>
<keyword evidence="5" id="KW-0235">DNA replication</keyword>
<evidence type="ECO:0000259" key="10">
    <source>
        <dbReference type="Pfam" id="PF06144"/>
    </source>
</evidence>
<keyword evidence="13" id="KW-1185">Reference proteome</keyword>
<evidence type="ECO:0000256" key="4">
    <source>
        <dbReference type="ARBA" id="ARBA00022695"/>
    </source>
</evidence>
<dbReference type="PATRIC" id="fig|1121318.3.peg.388"/>
<dbReference type="RefSeq" id="WP_074782843.1">
    <property type="nucleotide sequence ID" value="NZ_LHUR01000010.1"/>
</dbReference>
<dbReference type="InterPro" id="IPR010372">
    <property type="entry name" value="DNA_pol3_delta_N"/>
</dbReference>
<dbReference type="GO" id="GO:0009360">
    <property type="term" value="C:DNA polymerase III complex"/>
    <property type="evidence" value="ECO:0007669"/>
    <property type="project" value="InterPro"/>
</dbReference>
<dbReference type="GO" id="GO:0006261">
    <property type="term" value="P:DNA-templated DNA replication"/>
    <property type="evidence" value="ECO:0007669"/>
    <property type="project" value="TreeGrafter"/>
</dbReference>
<keyword evidence="6" id="KW-0239">DNA-directed DNA polymerase</keyword>
<dbReference type="EMBL" id="LHUR01000010">
    <property type="protein sequence ID" value="KOA21253.1"/>
    <property type="molecule type" value="Genomic_DNA"/>
</dbReference>
<name>A0A0L6ZEQ3_9CLOT</name>
<evidence type="ECO:0000313" key="13">
    <source>
        <dbReference type="Proteomes" id="UP000037043"/>
    </source>
</evidence>
<organism evidence="12 13">
    <name type="scientific">Clostridium homopropionicum DSM 5847</name>
    <dbReference type="NCBI Taxonomy" id="1121318"/>
    <lineage>
        <taxon>Bacteria</taxon>
        <taxon>Bacillati</taxon>
        <taxon>Bacillota</taxon>
        <taxon>Clostridia</taxon>
        <taxon>Eubacteriales</taxon>
        <taxon>Clostridiaceae</taxon>
        <taxon>Clostridium</taxon>
    </lineage>
</organism>
<dbReference type="InterPro" id="IPR048466">
    <property type="entry name" value="DNA_pol3_delta-like_C"/>
</dbReference>
<dbReference type="NCBIfam" id="TIGR01128">
    <property type="entry name" value="holA"/>
    <property type="match status" value="1"/>
</dbReference>
<dbReference type="EC" id="2.7.7.7" evidence="1"/>
<protein>
    <recommendedName>
        <fullName evidence="2">DNA polymerase III subunit delta</fullName>
        <ecNumber evidence="1">2.7.7.7</ecNumber>
    </recommendedName>
</protein>
<dbReference type="Proteomes" id="UP000037043">
    <property type="component" value="Unassembled WGS sequence"/>
</dbReference>
<dbReference type="Pfam" id="PF06144">
    <property type="entry name" value="DNA_pol3_delta"/>
    <property type="match status" value="1"/>
</dbReference>
<evidence type="ECO:0000256" key="3">
    <source>
        <dbReference type="ARBA" id="ARBA00022679"/>
    </source>
</evidence>
<evidence type="ECO:0000256" key="2">
    <source>
        <dbReference type="ARBA" id="ARBA00017703"/>
    </source>
</evidence>
<accession>A0A0L6ZEQ3</accession>
<evidence type="ECO:0000256" key="9">
    <source>
        <dbReference type="SAM" id="Coils"/>
    </source>
</evidence>
<dbReference type="Gene3D" id="3.40.50.300">
    <property type="entry name" value="P-loop containing nucleotide triphosphate hydrolases"/>
    <property type="match status" value="1"/>
</dbReference>
<evidence type="ECO:0000256" key="1">
    <source>
        <dbReference type="ARBA" id="ARBA00012417"/>
    </source>
</evidence>
<feature type="domain" description="DNA polymerase III delta subunit-like C-terminal" evidence="11">
    <location>
        <begin position="218"/>
        <end position="336"/>
    </location>
</feature>
<reference evidence="13" key="1">
    <citation type="submission" date="2015-08" db="EMBL/GenBank/DDBJ databases">
        <title>Genome sequence of the strict anaerobe Clostridium homopropionicum LuHBu1 (DSM 5847T).</title>
        <authorList>
            <person name="Poehlein A."/>
            <person name="Beck M."/>
            <person name="Schiel-Bengelsdorf B."/>
            <person name="Bengelsdorf F.R."/>
            <person name="Daniel R."/>
            <person name="Duerre P."/>
        </authorList>
    </citation>
    <scope>NUCLEOTIDE SEQUENCE [LARGE SCALE GENOMIC DNA]</scope>
    <source>
        <strain evidence="13">DSM 5847</strain>
    </source>
</reference>
<comment type="catalytic activity">
    <reaction evidence="8">
        <text>DNA(n) + a 2'-deoxyribonucleoside 5'-triphosphate = DNA(n+1) + diphosphate</text>
        <dbReference type="Rhea" id="RHEA:22508"/>
        <dbReference type="Rhea" id="RHEA-COMP:17339"/>
        <dbReference type="Rhea" id="RHEA-COMP:17340"/>
        <dbReference type="ChEBI" id="CHEBI:33019"/>
        <dbReference type="ChEBI" id="CHEBI:61560"/>
        <dbReference type="ChEBI" id="CHEBI:173112"/>
        <dbReference type="EC" id="2.7.7.7"/>
    </reaction>
</comment>
<dbReference type="Gene3D" id="1.10.8.60">
    <property type="match status" value="1"/>
</dbReference>
<dbReference type="PANTHER" id="PTHR34388">
    <property type="entry name" value="DNA POLYMERASE III SUBUNIT DELTA"/>
    <property type="match status" value="1"/>
</dbReference>
<dbReference type="InterPro" id="IPR005790">
    <property type="entry name" value="DNA_polIII_delta"/>
</dbReference>
<dbReference type="STRING" id="36844.SAMN04488501_107129"/>